<comment type="subcellular location">
    <subcellularLocation>
        <location evidence="1">Cell membrane</location>
        <topology evidence="1">Multi-pass membrane protein</topology>
    </subcellularLocation>
</comment>
<dbReference type="Proteomes" id="UP000712570">
    <property type="component" value="Unassembled WGS sequence"/>
</dbReference>
<comment type="caution">
    <text evidence="7">The sequence shown here is derived from an EMBL/GenBank/DDBJ whole genome shotgun (WGS) entry which is preliminary data.</text>
</comment>
<feature type="transmembrane region" description="Helical" evidence="6">
    <location>
        <begin position="307"/>
        <end position="333"/>
    </location>
</feature>
<evidence type="ECO:0000256" key="3">
    <source>
        <dbReference type="ARBA" id="ARBA00022692"/>
    </source>
</evidence>
<dbReference type="SUPFAM" id="SSF103473">
    <property type="entry name" value="MFS general substrate transporter"/>
    <property type="match status" value="1"/>
</dbReference>
<feature type="transmembrane region" description="Helical" evidence="6">
    <location>
        <begin position="275"/>
        <end position="295"/>
    </location>
</feature>
<evidence type="ECO:0000256" key="1">
    <source>
        <dbReference type="ARBA" id="ARBA00004651"/>
    </source>
</evidence>
<keyword evidence="3 6" id="KW-0812">Transmembrane</keyword>
<feature type="transmembrane region" description="Helical" evidence="6">
    <location>
        <begin position="105"/>
        <end position="126"/>
    </location>
</feature>
<evidence type="ECO:0000256" key="2">
    <source>
        <dbReference type="ARBA" id="ARBA00022475"/>
    </source>
</evidence>
<feature type="transmembrane region" description="Helical" evidence="6">
    <location>
        <begin position="204"/>
        <end position="222"/>
    </location>
</feature>
<reference evidence="7 8" key="1">
    <citation type="submission" date="2020-03" db="EMBL/GenBank/DDBJ databases">
        <title>Draft genome sequence of environmentally isolated violet-colored cultures.</title>
        <authorList>
            <person name="Wilson H.S."/>
        </authorList>
    </citation>
    <scope>NUCLEOTIDE SEQUENCE [LARGE SCALE GENOMIC DNA]</scope>
    <source>
        <strain evidence="7 8">HSC-16F04</strain>
    </source>
</reference>
<dbReference type="RefSeq" id="WP_166823225.1">
    <property type="nucleotide sequence ID" value="NZ_JAAOLX010000002.1"/>
</dbReference>
<dbReference type="Gene3D" id="1.20.1250.20">
    <property type="entry name" value="MFS general substrate transporter like domains"/>
    <property type="match status" value="1"/>
</dbReference>
<protein>
    <submittedName>
        <fullName evidence="7">MFS transporter</fullName>
    </submittedName>
</protein>
<feature type="transmembrane region" description="Helical" evidence="6">
    <location>
        <begin position="69"/>
        <end position="93"/>
    </location>
</feature>
<organism evidence="7 8">
    <name type="scientific">Iodobacter violaceini</name>
    <dbReference type="NCBI Taxonomy" id="3044271"/>
    <lineage>
        <taxon>Bacteria</taxon>
        <taxon>Pseudomonadati</taxon>
        <taxon>Pseudomonadota</taxon>
        <taxon>Betaproteobacteria</taxon>
        <taxon>Neisseriales</taxon>
        <taxon>Chitinibacteraceae</taxon>
        <taxon>Iodobacter</taxon>
    </lineage>
</organism>
<keyword evidence="5 6" id="KW-0472">Membrane</keyword>
<dbReference type="InterPro" id="IPR036259">
    <property type="entry name" value="MFS_trans_sf"/>
</dbReference>
<evidence type="ECO:0000313" key="8">
    <source>
        <dbReference type="Proteomes" id="UP000712570"/>
    </source>
</evidence>
<feature type="transmembrane region" description="Helical" evidence="6">
    <location>
        <begin position="159"/>
        <end position="183"/>
    </location>
</feature>
<feature type="transmembrane region" description="Helical" evidence="6">
    <location>
        <begin position="432"/>
        <end position="452"/>
    </location>
</feature>
<feature type="transmembrane region" description="Helical" evidence="6">
    <location>
        <begin position="234"/>
        <end position="254"/>
    </location>
</feature>
<feature type="transmembrane region" description="Helical" evidence="6">
    <location>
        <begin position="370"/>
        <end position="390"/>
    </location>
</feature>
<dbReference type="EMBL" id="JAAOLX010000002">
    <property type="protein sequence ID" value="NHQ85624.1"/>
    <property type="molecule type" value="Genomic_DNA"/>
</dbReference>
<evidence type="ECO:0000313" key="7">
    <source>
        <dbReference type="EMBL" id="NHQ85624.1"/>
    </source>
</evidence>
<keyword evidence="2" id="KW-1003">Cell membrane</keyword>
<keyword evidence="8" id="KW-1185">Reference proteome</keyword>
<evidence type="ECO:0000256" key="5">
    <source>
        <dbReference type="ARBA" id="ARBA00023136"/>
    </source>
</evidence>
<feature type="transmembrane region" description="Helical" evidence="6">
    <location>
        <begin position="133"/>
        <end position="153"/>
    </location>
</feature>
<dbReference type="PANTHER" id="PTHR23513:SF11">
    <property type="entry name" value="STAPHYLOFERRIN A TRANSPORTER"/>
    <property type="match status" value="1"/>
</dbReference>
<name>A0ABX0KU29_9NEIS</name>
<keyword evidence="4 6" id="KW-1133">Transmembrane helix</keyword>
<proteinExistence type="predicted"/>
<sequence>MLWRVLRAAKPARPVVIAQAIALLRHGVRPELPAVWVLSPLVCHCPPMRQCWRLRIGMMMIKLLMSSRWYLWFTLSILITSIGSGLTAVAVFGALSKTAANPSDFALTFSMSVVPTLFSSEMGKYLGKWYRPFSVLIAAEIAGALSLLLPFYALETGNVQMLSMALALPGLCTGLAVSAYHLINKRGFGEADYLHLARIETITFSAIAIVGTGIGGVLYPLLSSQLYFAIDALSYLLSLVCLLFARSLIVDAALDRIDQETVVKLRFFSLRPDKKAILMIMPMLTLIAAPAMALLPVKGMEFNDFKVLGLIINPVLILLFARCLGQLIGPLLTSQSMIDRVFHSAPGKSLLGLGFFLMYLFAFYTRYLPLLILAVILAHIFSNILFAVSYSTMLTYFSEDEIGAASVFSYQSTTLILALMSLPPGFYADQYGLVSAMLIFSFPAVLLMMAVFGRLKPVQELSVIS</sequence>
<feature type="transmembrane region" description="Helical" evidence="6">
    <location>
        <begin position="345"/>
        <end position="364"/>
    </location>
</feature>
<evidence type="ECO:0000256" key="6">
    <source>
        <dbReference type="SAM" id="Phobius"/>
    </source>
</evidence>
<accession>A0ABX0KU29</accession>
<evidence type="ECO:0000256" key="4">
    <source>
        <dbReference type="ARBA" id="ARBA00022989"/>
    </source>
</evidence>
<feature type="transmembrane region" description="Helical" evidence="6">
    <location>
        <begin position="402"/>
        <end position="420"/>
    </location>
</feature>
<dbReference type="PANTHER" id="PTHR23513">
    <property type="entry name" value="INTEGRAL MEMBRANE EFFLUX PROTEIN-RELATED"/>
    <property type="match status" value="1"/>
</dbReference>
<gene>
    <name evidence="7" type="ORF">HA050_05765</name>
</gene>